<sequence>MGGASLDEPVKEGEGPKINGSVMIAVAESKEEVLDKIKADIYYKSGVWDVENINIFPFKSAIRSAL</sequence>
<dbReference type="Proteomes" id="UP001168146">
    <property type="component" value="Unassembled WGS sequence"/>
</dbReference>
<dbReference type="InterPro" id="IPR051807">
    <property type="entry name" value="Sec-metab_biosynth-assoc"/>
</dbReference>
<proteinExistence type="predicted"/>
<name>A0AAN6JFJ8_9PEZI</name>
<evidence type="ECO:0008006" key="3">
    <source>
        <dbReference type="Google" id="ProtNLM"/>
    </source>
</evidence>
<gene>
    <name evidence="1" type="ORF">LTR82_000298</name>
</gene>
<dbReference type="EMBL" id="JASUXU010000001">
    <property type="protein sequence ID" value="KAK0328368.1"/>
    <property type="molecule type" value="Genomic_DNA"/>
</dbReference>
<dbReference type="Gene3D" id="3.30.70.1060">
    <property type="entry name" value="Dimeric alpha+beta barrel"/>
    <property type="match status" value="1"/>
</dbReference>
<dbReference type="PANTHER" id="PTHR33606">
    <property type="entry name" value="PROTEIN YCII"/>
    <property type="match status" value="1"/>
</dbReference>
<dbReference type="InterPro" id="IPR011008">
    <property type="entry name" value="Dimeric_a/b-barrel"/>
</dbReference>
<dbReference type="SUPFAM" id="SSF54909">
    <property type="entry name" value="Dimeric alpha+beta barrel"/>
    <property type="match status" value="1"/>
</dbReference>
<evidence type="ECO:0000313" key="2">
    <source>
        <dbReference type="Proteomes" id="UP001168146"/>
    </source>
</evidence>
<organism evidence="1 2">
    <name type="scientific">Friedmanniomyces endolithicus</name>
    <dbReference type="NCBI Taxonomy" id="329885"/>
    <lineage>
        <taxon>Eukaryota</taxon>
        <taxon>Fungi</taxon>
        <taxon>Dikarya</taxon>
        <taxon>Ascomycota</taxon>
        <taxon>Pezizomycotina</taxon>
        <taxon>Dothideomycetes</taxon>
        <taxon>Dothideomycetidae</taxon>
        <taxon>Mycosphaerellales</taxon>
        <taxon>Teratosphaeriaceae</taxon>
        <taxon>Friedmanniomyces</taxon>
    </lineage>
</organism>
<reference evidence="1" key="1">
    <citation type="submission" date="2021-12" db="EMBL/GenBank/DDBJ databases">
        <title>Black yeast isolated from Biological Soil Crust.</title>
        <authorList>
            <person name="Kurbessoian T."/>
        </authorList>
    </citation>
    <scope>NUCLEOTIDE SEQUENCE</scope>
    <source>
        <strain evidence="1">CCFEE 5208</strain>
    </source>
</reference>
<evidence type="ECO:0000313" key="1">
    <source>
        <dbReference type="EMBL" id="KAK0328368.1"/>
    </source>
</evidence>
<protein>
    <recommendedName>
        <fullName evidence="3">YCII-related domain-containing protein</fullName>
    </recommendedName>
</protein>
<comment type="caution">
    <text evidence="1">The sequence shown here is derived from an EMBL/GenBank/DDBJ whole genome shotgun (WGS) entry which is preliminary data.</text>
</comment>
<accession>A0AAN6JFJ8</accession>
<dbReference type="AlphaFoldDB" id="A0AAN6JFJ8"/>
<dbReference type="PANTHER" id="PTHR33606:SF3">
    <property type="entry name" value="PROTEIN YCII"/>
    <property type="match status" value="1"/>
</dbReference>